<comment type="caution">
    <text evidence="2">The sequence shown here is derived from an EMBL/GenBank/DDBJ whole genome shotgun (WGS) entry which is preliminary data.</text>
</comment>
<evidence type="ECO:0000313" key="2">
    <source>
        <dbReference type="EMBL" id="MDO1536040.1"/>
    </source>
</evidence>
<dbReference type="Proteomes" id="UP001169027">
    <property type="component" value="Unassembled WGS sequence"/>
</dbReference>
<feature type="domain" description="SnoaL-like" evidence="1">
    <location>
        <begin position="11"/>
        <end position="132"/>
    </location>
</feature>
<dbReference type="EMBL" id="JAUKVY010000024">
    <property type="protein sequence ID" value="MDO1536040.1"/>
    <property type="molecule type" value="Genomic_DNA"/>
</dbReference>
<proteinExistence type="predicted"/>
<dbReference type="Gene3D" id="3.10.450.50">
    <property type="match status" value="1"/>
</dbReference>
<dbReference type="InterPro" id="IPR032710">
    <property type="entry name" value="NTF2-like_dom_sf"/>
</dbReference>
<dbReference type="RefSeq" id="WP_301813919.1">
    <property type="nucleotide sequence ID" value="NZ_JAUJZH010000024.1"/>
</dbReference>
<dbReference type="InterPro" id="IPR037401">
    <property type="entry name" value="SnoaL-like"/>
</dbReference>
<protein>
    <submittedName>
        <fullName evidence="2">Nuclear transport factor 2 family protein</fullName>
    </submittedName>
</protein>
<name>A0ABT8SBB0_9BURK</name>
<evidence type="ECO:0000259" key="1">
    <source>
        <dbReference type="Pfam" id="PF13577"/>
    </source>
</evidence>
<dbReference type="CDD" id="cd00531">
    <property type="entry name" value="NTF2_like"/>
    <property type="match status" value="1"/>
</dbReference>
<reference evidence="2" key="1">
    <citation type="submission" date="2023-06" db="EMBL/GenBank/DDBJ databases">
        <authorList>
            <person name="Jiang Y."/>
            <person name="Liu Q."/>
        </authorList>
    </citation>
    <scope>NUCLEOTIDE SEQUENCE</scope>
    <source>
        <strain evidence="2">CGMCC 1.12090</strain>
    </source>
</reference>
<sequence>MSPERHQFHEWACSRALLRFYDLFDRWDYEGMAALFMPDGAWHRAGKLLQGRAAIVAELQTRSTTQKIRHVLTNLLVDVHDETHAEARCYLTVYRQDSGTATSAPALIRAPSLVLVVTASLVGGVEGWRIARQTMQREFEFPEA</sequence>
<gene>
    <name evidence="2" type="ORF">Q2T77_27510</name>
</gene>
<accession>A0ABT8SBB0</accession>
<evidence type="ECO:0000313" key="3">
    <source>
        <dbReference type="Proteomes" id="UP001169027"/>
    </source>
</evidence>
<organism evidence="2 3">
    <name type="scientific">Variovorax ginsengisoli</name>
    <dbReference type="NCBI Taxonomy" id="363844"/>
    <lineage>
        <taxon>Bacteria</taxon>
        <taxon>Pseudomonadati</taxon>
        <taxon>Pseudomonadota</taxon>
        <taxon>Betaproteobacteria</taxon>
        <taxon>Burkholderiales</taxon>
        <taxon>Comamonadaceae</taxon>
        <taxon>Variovorax</taxon>
    </lineage>
</organism>
<dbReference type="SUPFAM" id="SSF54427">
    <property type="entry name" value="NTF2-like"/>
    <property type="match status" value="1"/>
</dbReference>
<keyword evidence="3" id="KW-1185">Reference proteome</keyword>
<dbReference type="Pfam" id="PF13577">
    <property type="entry name" value="SnoaL_4"/>
    <property type="match status" value="1"/>
</dbReference>